<dbReference type="GO" id="GO:0006508">
    <property type="term" value="P:proteolysis"/>
    <property type="evidence" value="ECO:0007669"/>
    <property type="project" value="UniProtKB-KW"/>
</dbReference>
<proteinExistence type="inferred from homology"/>
<keyword evidence="2" id="KW-0732">Signal</keyword>
<evidence type="ECO:0000313" key="3">
    <source>
        <dbReference type="EMBL" id="MQO08170.1"/>
    </source>
</evidence>
<gene>
    <name evidence="3" type="ORF">F7D57_00240</name>
</gene>
<dbReference type="InterPro" id="IPR005322">
    <property type="entry name" value="Peptidase_C69"/>
</dbReference>
<organism evidence="3 4">
    <name type="scientific">Segatella copri</name>
    <dbReference type="NCBI Taxonomy" id="165179"/>
    <lineage>
        <taxon>Bacteria</taxon>
        <taxon>Pseudomonadati</taxon>
        <taxon>Bacteroidota</taxon>
        <taxon>Bacteroidia</taxon>
        <taxon>Bacteroidales</taxon>
        <taxon>Prevotellaceae</taxon>
        <taxon>Segatella</taxon>
    </lineage>
</organism>
<keyword evidence="1" id="KW-0378">Hydrolase</keyword>
<dbReference type="GO" id="GO:0070004">
    <property type="term" value="F:cysteine-type exopeptidase activity"/>
    <property type="evidence" value="ECO:0007669"/>
    <property type="project" value="InterPro"/>
</dbReference>
<evidence type="ECO:0000256" key="1">
    <source>
        <dbReference type="RuleBase" id="RU364089"/>
    </source>
</evidence>
<dbReference type="Gene3D" id="3.60.60.10">
    <property type="entry name" value="Penicillin V Acylase, Chain A"/>
    <property type="match status" value="1"/>
</dbReference>
<dbReference type="GO" id="GO:0016805">
    <property type="term" value="F:dipeptidase activity"/>
    <property type="evidence" value="ECO:0007669"/>
    <property type="project" value="UniProtKB-KW"/>
</dbReference>
<evidence type="ECO:0000256" key="2">
    <source>
        <dbReference type="SAM" id="SignalP"/>
    </source>
</evidence>
<feature type="chain" id="PRO_5041637403" description="Dipeptidase" evidence="2">
    <location>
        <begin position="24"/>
        <end position="554"/>
    </location>
</feature>
<accession>A0AA90VEF8</accession>
<keyword evidence="1" id="KW-0645">Protease</keyword>
<feature type="signal peptide" evidence="2">
    <location>
        <begin position="1"/>
        <end position="23"/>
    </location>
</feature>
<dbReference type="RefSeq" id="WP_153095835.1">
    <property type="nucleotide sequence ID" value="NZ_VZBP01000006.1"/>
</dbReference>
<sequence>MNKIFALALMAVAMLGSVSEAEACSNFIVGKKASVDGSVMCSYSADDYGMFQYLCHYPAAKHAKGEMRKIFDWDSNKYYGEIPEAAETYNVIGNINEWQVTIGETTYGGREEMVDSTGIMDYGSLIYVALQRSKTAREAIKVMTTLANTYGYNSGGETFTICDPNEAWIMEMMGKGAGSKGAVWVALRIPDDAICAHANQSRIGKFNMKDKKNVMYAKDVVSFARSKGWFKGKDADFSWKMAYAKPDFSGRRFCDARAWAMLNHFYDMSPYLDWALGKNPDAQDMPLWVVPNKKVSVKDVENVMRDHYEGTPLSVADGSDIGGGIWEMPYRPTPLMYKVDGKQYFNERPVSTQQSGFVFVSQMRSWLPREIGGVFWFANDDANMAAFTPVYCSMTERPECYNTPGVDAVHFSKKNAYWVCNMTSNMVYPRYSLMFPTLKEVRDSLDNSYFAAQAGVEKKAQELYAQNPQAAVKYLNDYSVEKAQQMLARWNQLFEFMVVKYNDMIIKPTDKNGTFKKTPYGLGATPVRPGYPEKFAKQLVKQSGDKFLVPEEKK</sequence>
<comment type="catalytic activity">
    <reaction evidence="1">
        <text>an L-aminoacyl-L-amino acid + H2O = 2 an L-alpha-amino acid</text>
        <dbReference type="Rhea" id="RHEA:48940"/>
        <dbReference type="ChEBI" id="CHEBI:15377"/>
        <dbReference type="ChEBI" id="CHEBI:59869"/>
        <dbReference type="ChEBI" id="CHEBI:77460"/>
    </reaction>
</comment>
<dbReference type="PANTHER" id="PTHR12994:SF17">
    <property type="entry name" value="LD30995P"/>
    <property type="match status" value="1"/>
</dbReference>
<keyword evidence="1" id="KW-0224">Dipeptidase</keyword>
<name>A0AA90VEF8_9BACT</name>
<comment type="similarity">
    <text evidence="1">Belongs to the peptidase C69 family.</text>
</comment>
<protein>
    <recommendedName>
        <fullName evidence="1">Dipeptidase</fullName>
        <ecNumber evidence="1">3.4.-.-</ecNumber>
    </recommendedName>
</protein>
<dbReference type="Proteomes" id="UP000405805">
    <property type="component" value="Unassembled WGS sequence"/>
</dbReference>
<reference evidence="4" key="1">
    <citation type="submission" date="2019-09" db="EMBL/GenBank/DDBJ databases">
        <title>Distinct polysaccharide growth profiles of human intestinal Prevotella copri isolates.</title>
        <authorList>
            <person name="Fehlner-Peach H."/>
            <person name="Magnabosco C."/>
            <person name="Raghavan V."/>
            <person name="Scher J.U."/>
            <person name="Tett A."/>
            <person name="Cox L.M."/>
            <person name="Gottsegen C."/>
            <person name="Watters A."/>
            <person name="Wiltshire- Gordon J.D."/>
            <person name="Segata N."/>
            <person name="Bonneau R."/>
            <person name="Littman D.R."/>
        </authorList>
    </citation>
    <scope>NUCLEOTIDE SEQUENCE [LARGE SCALE GENOMIC DNA]</scope>
    <source>
        <strain evidence="4">iA624</strain>
    </source>
</reference>
<comment type="caution">
    <text evidence="3">The sequence shown here is derived from an EMBL/GenBank/DDBJ whole genome shotgun (WGS) entry which is preliminary data.</text>
</comment>
<dbReference type="EC" id="3.4.-.-" evidence="1"/>
<dbReference type="EMBL" id="VZBP01000006">
    <property type="protein sequence ID" value="MQO08170.1"/>
    <property type="molecule type" value="Genomic_DNA"/>
</dbReference>
<evidence type="ECO:0000313" key="4">
    <source>
        <dbReference type="Proteomes" id="UP000405805"/>
    </source>
</evidence>
<dbReference type="AlphaFoldDB" id="A0AA90VEF8"/>
<dbReference type="Pfam" id="PF03577">
    <property type="entry name" value="Peptidase_C69"/>
    <property type="match status" value="1"/>
</dbReference>
<dbReference type="PANTHER" id="PTHR12994">
    <property type="entry name" value="SECERNIN"/>
    <property type="match status" value="1"/>
</dbReference>